<comment type="caution">
    <text evidence="2">The sequence shown here is derived from an EMBL/GenBank/DDBJ whole genome shotgun (WGS) entry which is preliminary data.</text>
</comment>
<name>A0A505IC61_ASPNG</name>
<feature type="region of interest" description="Disordered" evidence="1">
    <location>
        <begin position="1"/>
        <end position="36"/>
    </location>
</feature>
<sequence length="72" mass="8056">MTFRRCALKNSEDPTREPTRFCMGQPDPRLSANDTSSGVARSSGAHAYFSLGLYSLHRAAWTSTLLRYLYPA</sequence>
<organism evidence="2 3">
    <name type="scientific">Aspergillus niger</name>
    <dbReference type="NCBI Taxonomy" id="5061"/>
    <lineage>
        <taxon>Eukaryota</taxon>
        <taxon>Fungi</taxon>
        <taxon>Dikarya</taxon>
        <taxon>Ascomycota</taxon>
        <taxon>Pezizomycotina</taxon>
        <taxon>Eurotiomycetes</taxon>
        <taxon>Eurotiomycetidae</taxon>
        <taxon>Eurotiales</taxon>
        <taxon>Aspergillaceae</taxon>
        <taxon>Aspergillus</taxon>
        <taxon>Aspergillus subgen. Circumdati</taxon>
    </lineage>
</organism>
<evidence type="ECO:0000313" key="3">
    <source>
        <dbReference type="Proteomes" id="UP000197666"/>
    </source>
</evidence>
<dbReference type="Proteomes" id="UP000197666">
    <property type="component" value="Unassembled WGS sequence"/>
</dbReference>
<evidence type="ECO:0000313" key="2">
    <source>
        <dbReference type="EMBL" id="TPR05675.1"/>
    </source>
</evidence>
<proteinExistence type="predicted"/>
<evidence type="ECO:0000256" key="1">
    <source>
        <dbReference type="SAM" id="MobiDB-lite"/>
    </source>
</evidence>
<dbReference type="EMBL" id="NKJJ02000011">
    <property type="protein sequence ID" value="TPR05675.1"/>
    <property type="molecule type" value="Genomic_DNA"/>
</dbReference>
<reference evidence="3" key="1">
    <citation type="submission" date="2018-10" db="EMBL/GenBank/DDBJ databases">
        <title>FDA dAtabase for Regulatory Grade micrObial Sequences (FDA-ARGOS): Supporting development and validation of Infectious Disease Dx tests.</title>
        <authorList>
            <person name="Kerrigan L."/>
            <person name="Tallon L."/>
            <person name="Sadzewicz L."/>
            <person name="Sengamalay N."/>
            <person name="Ott S."/>
            <person name="Godinez A."/>
            <person name="Nagaraj S."/>
            <person name="Vavikolanu K."/>
            <person name="Nadendla S."/>
            <person name="George J."/>
            <person name="Sichtig H."/>
        </authorList>
    </citation>
    <scope>NUCLEOTIDE SEQUENCE [LARGE SCALE GENOMIC DNA]</scope>
    <source>
        <strain evidence="3">FDAARGOS_311</strain>
    </source>
</reference>
<gene>
    <name evidence="2" type="ORF">CAN33_0010645</name>
</gene>
<accession>A0A505IC61</accession>
<feature type="compositionally biased region" description="Basic and acidic residues" evidence="1">
    <location>
        <begin position="10"/>
        <end position="19"/>
    </location>
</feature>
<dbReference type="AlphaFoldDB" id="A0A505IC61"/>
<protein>
    <submittedName>
        <fullName evidence="2">Amino acid permease family protein</fullName>
    </submittedName>
</protein>